<dbReference type="GO" id="GO:0007097">
    <property type="term" value="P:nuclear migration"/>
    <property type="evidence" value="ECO:0007669"/>
    <property type="project" value="TreeGrafter"/>
</dbReference>
<keyword evidence="3" id="KW-0677">Repeat</keyword>
<keyword evidence="5" id="KW-0472">Membrane</keyword>
<feature type="domain" description="Calponin-homology (CH)" evidence="7">
    <location>
        <begin position="1"/>
        <end position="89"/>
    </location>
</feature>
<dbReference type="PANTHER" id="PTHR47535">
    <property type="entry name" value="MUSCLE-SPECIFIC PROTEIN 300 KDA, ISOFORM G"/>
    <property type="match status" value="1"/>
</dbReference>
<keyword evidence="6" id="KW-0175">Coiled coil</keyword>
<dbReference type="PROSITE" id="PS50021">
    <property type="entry name" value="CH"/>
    <property type="match status" value="1"/>
</dbReference>
<dbReference type="SUPFAM" id="SSF47576">
    <property type="entry name" value="Calponin-homology domain, CH-domain"/>
    <property type="match status" value="1"/>
</dbReference>
<keyword evidence="9" id="KW-1185">Reference proteome</keyword>
<dbReference type="GO" id="GO:0051015">
    <property type="term" value="F:actin filament binding"/>
    <property type="evidence" value="ECO:0007669"/>
    <property type="project" value="TreeGrafter"/>
</dbReference>
<dbReference type="InterPro" id="IPR036872">
    <property type="entry name" value="CH_dom_sf"/>
</dbReference>
<accession>A0AA88IVV4</accession>
<proteinExistence type="predicted"/>
<evidence type="ECO:0000256" key="4">
    <source>
        <dbReference type="ARBA" id="ARBA00022989"/>
    </source>
</evidence>
<evidence type="ECO:0000256" key="2">
    <source>
        <dbReference type="ARBA" id="ARBA00022692"/>
    </source>
</evidence>
<evidence type="ECO:0000256" key="5">
    <source>
        <dbReference type="ARBA" id="ARBA00023136"/>
    </source>
</evidence>
<dbReference type="Pfam" id="PF00307">
    <property type="entry name" value="CH"/>
    <property type="match status" value="1"/>
</dbReference>
<evidence type="ECO:0000259" key="7">
    <source>
        <dbReference type="PROSITE" id="PS50021"/>
    </source>
</evidence>
<evidence type="ECO:0000256" key="3">
    <source>
        <dbReference type="ARBA" id="ARBA00022737"/>
    </source>
</evidence>
<dbReference type="AlphaFoldDB" id="A0AA88IVV4"/>
<keyword evidence="4" id="KW-1133">Transmembrane helix</keyword>
<reference evidence="8" key="1">
    <citation type="submission" date="2023-07" db="EMBL/GenBank/DDBJ databases">
        <title>Chromosome-level genome assembly of Artemia franciscana.</title>
        <authorList>
            <person name="Jo E."/>
        </authorList>
    </citation>
    <scope>NUCLEOTIDE SEQUENCE</scope>
    <source>
        <tissue evidence="8">Whole body</tissue>
    </source>
</reference>
<dbReference type="EMBL" id="JAVRJZ010000001">
    <property type="protein sequence ID" value="KAK2727487.1"/>
    <property type="molecule type" value="Genomic_DNA"/>
</dbReference>
<dbReference type="GO" id="GO:0005640">
    <property type="term" value="C:nuclear outer membrane"/>
    <property type="evidence" value="ECO:0007669"/>
    <property type="project" value="TreeGrafter"/>
</dbReference>
<dbReference type="InterPro" id="IPR052403">
    <property type="entry name" value="LINC-complex_assoc"/>
</dbReference>
<dbReference type="SMART" id="SM00033">
    <property type="entry name" value="CH"/>
    <property type="match status" value="1"/>
</dbReference>
<dbReference type="GO" id="GO:0005737">
    <property type="term" value="C:cytoplasm"/>
    <property type="evidence" value="ECO:0007669"/>
    <property type="project" value="TreeGrafter"/>
</dbReference>
<evidence type="ECO:0000256" key="6">
    <source>
        <dbReference type="SAM" id="Coils"/>
    </source>
</evidence>
<evidence type="ECO:0000313" key="9">
    <source>
        <dbReference type="Proteomes" id="UP001187531"/>
    </source>
</evidence>
<gene>
    <name evidence="8" type="ORF">QYM36_008098</name>
</gene>
<dbReference type="SUPFAM" id="SSF46966">
    <property type="entry name" value="Spectrin repeat"/>
    <property type="match status" value="3"/>
</dbReference>
<dbReference type="InterPro" id="IPR001715">
    <property type="entry name" value="CH_dom"/>
</dbReference>
<dbReference type="InterPro" id="IPR057057">
    <property type="entry name" value="Spectrin_SYNE1"/>
</dbReference>
<dbReference type="GO" id="GO:0034993">
    <property type="term" value="C:meiotic nuclear membrane microtubule tethering complex"/>
    <property type="evidence" value="ECO:0007669"/>
    <property type="project" value="TreeGrafter"/>
</dbReference>
<comment type="subcellular location">
    <subcellularLocation>
        <location evidence="1">Membrane</location>
    </subcellularLocation>
</comment>
<protein>
    <recommendedName>
        <fullName evidence="7">Calponin-homology (CH) domain-containing protein</fullName>
    </recommendedName>
</protein>
<evidence type="ECO:0000256" key="1">
    <source>
        <dbReference type="ARBA" id="ARBA00004370"/>
    </source>
</evidence>
<name>A0AA88IVV4_ARTSF</name>
<evidence type="ECO:0000313" key="8">
    <source>
        <dbReference type="EMBL" id="KAK2727487.1"/>
    </source>
</evidence>
<dbReference type="PANTHER" id="PTHR47535:SF1">
    <property type="entry name" value="NESPRIN-1"/>
    <property type="match status" value="1"/>
</dbReference>
<dbReference type="Gene3D" id="1.20.58.60">
    <property type="match status" value="2"/>
</dbReference>
<dbReference type="Pfam" id="PF25034">
    <property type="entry name" value="Spectrin_SYNE1"/>
    <property type="match status" value="1"/>
</dbReference>
<feature type="non-terminal residue" evidence="8">
    <location>
        <position position="1"/>
    </location>
</feature>
<comment type="caution">
    <text evidence="8">The sequence shown here is derived from an EMBL/GenBank/DDBJ whole genome shotgun (WGS) entry which is preliminary data.</text>
</comment>
<dbReference type="Proteomes" id="UP001187531">
    <property type="component" value="Unassembled WGS sequence"/>
</dbReference>
<organism evidence="8 9">
    <name type="scientific">Artemia franciscana</name>
    <name type="common">Brine shrimp</name>
    <name type="synonym">Artemia sanfranciscana</name>
    <dbReference type="NCBI Taxonomy" id="6661"/>
    <lineage>
        <taxon>Eukaryota</taxon>
        <taxon>Metazoa</taxon>
        <taxon>Ecdysozoa</taxon>
        <taxon>Arthropoda</taxon>
        <taxon>Crustacea</taxon>
        <taxon>Branchiopoda</taxon>
        <taxon>Anostraca</taxon>
        <taxon>Artemiidae</taxon>
        <taxon>Artemia</taxon>
    </lineage>
</organism>
<feature type="coiled-coil region" evidence="6">
    <location>
        <begin position="539"/>
        <end position="566"/>
    </location>
</feature>
<dbReference type="Gene3D" id="1.10.418.10">
    <property type="entry name" value="Calponin-like domain"/>
    <property type="match status" value="1"/>
</dbReference>
<keyword evidence="2" id="KW-0812">Transmembrane</keyword>
<sequence length="723" mass="84028">DHSIQVSDFGSSWRDGNAFVALVNAIRPGTVDVNGLDSSSSKSRLESAFIAAETHLGIARLLDAEDVDVPRPDEKSVMTYVAQFLHKYPDPSATNSNFDSVSAIEKDYQKLTSWLNVKNTYLQELQGSKGFPFDFNEYSHEYLRHKAEVDEHLVIYDRLRSTVETRQDTVAITSDVWHNIETAWQRLETQIENPFIRHWQWLLDTNLPGVLGSLGEWLHQAEALLGTDDVPAALDEESATTLSMKIEEHKSFFKELPAMTKRFKEVKDIPLNVPLEQMQRMATRFELLPERSAQRAAKLNYLEHKCCIVAFLHLTESKLRAWTVKYGREDKIVQLLEQYRSFVSRNKIFQEFEKAYQEMQQVADEYRKVVTLDAKEMEDIVQFIYDSGEKWRVISTELRCVQAMLEEVLGYWRHWTPVCSDLKEWLKKANEALNFPDDERLEFFQDLGKWKEKYQLFSDTSTFLAATCESSVGKEVHENYVEVSNKWEDLFKNVHHYLHAAEIRRNRQEFQSGVDEIQRWIIKAEEILSNGDFINNQGFQSYEAQLQALQQELEESDNLWKNSSRKFQLLVQELMPEEVARMNDQMKKQKESLIRIHAMIPTRMQLYHQISAQQEALDIGLRDLTSWINEAEGLLDLPYGAGGQEYLQRLYEKHQGFFSRMLYYKSMLDSLNKIFGSIVKALGSSGVSATDNFRSKVGELENRLQNVANKAHGRELVWISYIL</sequence>